<feature type="repeat" description="TPR" evidence="4">
    <location>
        <begin position="254"/>
        <end position="287"/>
    </location>
</feature>
<dbReference type="Gene3D" id="1.25.40.10">
    <property type="entry name" value="Tetratricopeptide repeat domain"/>
    <property type="match status" value="1"/>
</dbReference>
<comment type="subcellular location">
    <subcellularLocation>
        <location evidence="1">Cytoplasm</location>
    </subcellularLocation>
</comment>
<comment type="caution">
    <text evidence="7">The sequence shown here is derived from an EMBL/GenBank/DDBJ whole genome shotgun (WGS) entry which is preliminary data.</text>
</comment>
<dbReference type="AlphaFoldDB" id="A0A8J7AA95"/>
<keyword evidence="8" id="KW-1185">Reference proteome</keyword>
<dbReference type="PANTHER" id="PTHR45954">
    <property type="entry name" value="LD33695P"/>
    <property type="match status" value="1"/>
</dbReference>
<evidence type="ECO:0000256" key="1">
    <source>
        <dbReference type="ARBA" id="ARBA00004496"/>
    </source>
</evidence>
<dbReference type="SUPFAM" id="SSF48452">
    <property type="entry name" value="TPR-like"/>
    <property type="match status" value="1"/>
</dbReference>
<dbReference type="EMBL" id="JADEXG010000109">
    <property type="protein sequence ID" value="MBE9080387.1"/>
    <property type="molecule type" value="Genomic_DNA"/>
</dbReference>
<evidence type="ECO:0000256" key="4">
    <source>
        <dbReference type="PROSITE-ProRule" id="PRU00339"/>
    </source>
</evidence>
<keyword evidence="4" id="KW-0802">TPR repeat</keyword>
<dbReference type="Gene3D" id="2.60.120.380">
    <property type="match status" value="1"/>
</dbReference>
<evidence type="ECO:0000256" key="5">
    <source>
        <dbReference type="SAM" id="SignalP"/>
    </source>
</evidence>
<evidence type="ECO:0000256" key="2">
    <source>
        <dbReference type="ARBA" id="ARBA00022490"/>
    </source>
</evidence>
<feature type="domain" description="Peptidase C-terminal archaeal/bacterial" evidence="6">
    <location>
        <begin position="70"/>
        <end position="135"/>
    </location>
</feature>
<keyword evidence="5" id="KW-0732">Signal</keyword>
<dbReference type="InterPro" id="IPR019734">
    <property type="entry name" value="TPR_rpt"/>
</dbReference>
<dbReference type="RefSeq" id="WP_193912274.1">
    <property type="nucleotide sequence ID" value="NZ_JADEXG010000109.1"/>
</dbReference>
<gene>
    <name evidence="7" type="ORF">IQ241_24380</name>
</gene>
<evidence type="ECO:0000256" key="3">
    <source>
        <dbReference type="ARBA" id="ARBA00022737"/>
    </source>
</evidence>
<name>A0A8J7AA95_9CYAN</name>
<keyword evidence="2" id="KW-0963">Cytoplasm</keyword>
<dbReference type="PROSITE" id="PS50005">
    <property type="entry name" value="TPR"/>
    <property type="match status" value="2"/>
</dbReference>
<feature type="repeat" description="TPR" evidence="4">
    <location>
        <begin position="214"/>
        <end position="247"/>
    </location>
</feature>
<dbReference type="GO" id="GO:0001965">
    <property type="term" value="F:G-protein alpha-subunit binding"/>
    <property type="evidence" value="ECO:0007669"/>
    <property type="project" value="TreeGrafter"/>
</dbReference>
<dbReference type="PROSITE" id="PS50293">
    <property type="entry name" value="TPR_REGION"/>
    <property type="match status" value="1"/>
</dbReference>
<dbReference type="GO" id="GO:0005938">
    <property type="term" value="C:cell cortex"/>
    <property type="evidence" value="ECO:0007669"/>
    <property type="project" value="TreeGrafter"/>
</dbReference>
<keyword evidence="3" id="KW-0677">Repeat</keyword>
<evidence type="ECO:0000313" key="8">
    <source>
        <dbReference type="Proteomes" id="UP000636505"/>
    </source>
</evidence>
<sequence length="330" mass="36291">MRYLAKPLSLIATSALMVSALEIAGFAQPSPPRPSAIAQASAAAEPESILLEVEGVLEEGDATLNDDSLYDRYTIEGQAGQTVAITLESLEFNTFLILRDEQGNELARNDDIDAEAGNYHSFILATLPADGAYEIWANGLNADSRGRYRLVVMEATSDQATPALSEAALVRVEANRLLEQGNQQYGASQYREALESWEASLRLYREIGNRASEANTLNNIGIFYQSLGNYSKALSYYDQSLAIMREIGNRASEAKALGNIGNVYQLLGNYSKALSYYDQSLAIMREIGNRASEAKALGNIGNVYQLVTTQAEGEEREHCRKKVRRMHPRC</sequence>
<dbReference type="InterPro" id="IPR011990">
    <property type="entry name" value="TPR-like_helical_dom_sf"/>
</dbReference>
<dbReference type="Proteomes" id="UP000636505">
    <property type="component" value="Unassembled WGS sequence"/>
</dbReference>
<dbReference type="PANTHER" id="PTHR45954:SF1">
    <property type="entry name" value="LD33695P"/>
    <property type="match status" value="1"/>
</dbReference>
<dbReference type="Pfam" id="PF04151">
    <property type="entry name" value="PPC"/>
    <property type="match status" value="1"/>
</dbReference>
<feature type="chain" id="PRO_5035209587" evidence="5">
    <location>
        <begin position="21"/>
        <end position="330"/>
    </location>
</feature>
<reference evidence="7" key="1">
    <citation type="submission" date="2020-10" db="EMBL/GenBank/DDBJ databases">
        <authorList>
            <person name="Castelo-Branco R."/>
            <person name="Eusebio N."/>
            <person name="Adriana R."/>
            <person name="Vieira A."/>
            <person name="Brugerolle De Fraissinette N."/>
            <person name="Rezende De Castro R."/>
            <person name="Schneider M.P."/>
            <person name="Vasconcelos V."/>
            <person name="Leao P.N."/>
        </authorList>
    </citation>
    <scope>NUCLEOTIDE SEQUENCE</scope>
    <source>
        <strain evidence="7">LEGE 07310</strain>
    </source>
</reference>
<proteinExistence type="predicted"/>
<dbReference type="InterPro" id="IPR052386">
    <property type="entry name" value="GPSM"/>
</dbReference>
<accession>A0A8J7AA95</accession>
<evidence type="ECO:0000313" key="7">
    <source>
        <dbReference type="EMBL" id="MBE9080387.1"/>
    </source>
</evidence>
<dbReference type="GO" id="GO:0005092">
    <property type="term" value="F:GDP-dissociation inhibitor activity"/>
    <property type="evidence" value="ECO:0007669"/>
    <property type="project" value="TreeGrafter"/>
</dbReference>
<dbReference type="InterPro" id="IPR007280">
    <property type="entry name" value="Peptidase_C_arc/bac"/>
</dbReference>
<organism evidence="7 8">
    <name type="scientific">Vasconcelosia minhoensis LEGE 07310</name>
    <dbReference type="NCBI Taxonomy" id="915328"/>
    <lineage>
        <taxon>Bacteria</taxon>
        <taxon>Bacillati</taxon>
        <taxon>Cyanobacteriota</taxon>
        <taxon>Cyanophyceae</taxon>
        <taxon>Nodosilineales</taxon>
        <taxon>Cymatolegaceae</taxon>
        <taxon>Vasconcelosia</taxon>
        <taxon>Vasconcelosia minhoensis</taxon>
    </lineage>
</organism>
<evidence type="ECO:0000259" key="6">
    <source>
        <dbReference type="Pfam" id="PF04151"/>
    </source>
</evidence>
<dbReference type="SMART" id="SM00028">
    <property type="entry name" value="TPR"/>
    <property type="match status" value="3"/>
</dbReference>
<dbReference type="Pfam" id="PF13424">
    <property type="entry name" value="TPR_12"/>
    <property type="match status" value="2"/>
</dbReference>
<protein>
    <submittedName>
        <fullName evidence="7">Tetratricopeptide repeat protein</fullName>
    </submittedName>
</protein>
<feature type="signal peptide" evidence="5">
    <location>
        <begin position="1"/>
        <end position="20"/>
    </location>
</feature>